<dbReference type="PANTHER" id="PTHR43290">
    <property type="entry name" value="MEVALONATE KINASE"/>
    <property type="match status" value="1"/>
</dbReference>
<dbReference type="Gene3D" id="3.30.70.890">
    <property type="entry name" value="GHMP kinase, C-terminal domain"/>
    <property type="match status" value="1"/>
</dbReference>
<evidence type="ECO:0000256" key="12">
    <source>
        <dbReference type="ARBA" id="ARBA00029438"/>
    </source>
</evidence>
<keyword evidence="16" id="KW-1185">Reference proteome</keyword>
<dbReference type="RefSeq" id="WP_202748476.1">
    <property type="nucleotide sequence ID" value="NZ_JAESWC010000002.1"/>
</dbReference>
<dbReference type="InterPro" id="IPR013750">
    <property type="entry name" value="GHMP_kinase_C_dom"/>
</dbReference>
<dbReference type="InterPro" id="IPR036554">
    <property type="entry name" value="GHMP_kinase_C_sf"/>
</dbReference>
<protein>
    <recommendedName>
        <fullName evidence="3">mevalonate kinase</fullName>
        <ecNumber evidence="3">2.7.1.36</ecNumber>
    </recommendedName>
</protein>
<comment type="similarity">
    <text evidence="2">Belongs to the GHMP kinase family. Mevalonate kinase subfamily.</text>
</comment>
<feature type="domain" description="GHMP kinase N-terminal" evidence="13">
    <location>
        <begin position="76"/>
        <end position="154"/>
    </location>
</feature>
<dbReference type="InterPro" id="IPR014721">
    <property type="entry name" value="Ribsml_uS5_D2-typ_fold_subgr"/>
</dbReference>
<dbReference type="EMBL" id="JAESWC010000002">
    <property type="protein sequence ID" value="MBL4935887.1"/>
    <property type="molecule type" value="Genomic_DNA"/>
</dbReference>
<dbReference type="Pfam" id="PF08544">
    <property type="entry name" value="GHMP_kinases_C"/>
    <property type="match status" value="1"/>
</dbReference>
<evidence type="ECO:0000256" key="11">
    <source>
        <dbReference type="ARBA" id="ARBA00023098"/>
    </source>
</evidence>
<evidence type="ECO:0000256" key="7">
    <source>
        <dbReference type="ARBA" id="ARBA00022741"/>
    </source>
</evidence>
<keyword evidence="10" id="KW-0460">Magnesium</keyword>
<gene>
    <name evidence="15" type="primary">mvk</name>
    <name evidence="15" type="ORF">JK636_08955</name>
</gene>
<evidence type="ECO:0000259" key="14">
    <source>
        <dbReference type="Pfam" id="PF08544"/>
    </source>
</evidence>
<proteinExistence type="inferred from homology"/>
<reference evidence="15 16" key="1">
    <citation type="submission" date="2021-01" db="EMBL/GenBank/DDBJ databases">
        <title>Genome public.</title>
        <authorList>
            <person name="Liu C."/>
            <person name="Sun Q."/>
        </authorList>
    </citation>
    <scope>NUCLEOTIDE SEQUENCE [LARGE SCALE GENOMIC DNA]</scope>
    <source>
        <strain evidence="15 16">YIM B02515</strain>
    </source>
</reference>
<keyword evidence="11" id="KW-0443">Lipid metabolism</keyword>
<comment type="pathway">
    <text evidence="12">Isoprenoid biosynthesis; isopentenyl diphosphate biosynthesis via mevalonate pathway; isopentenyl diphosphate from (R)-mevalonate: step 1/3.</text>
</comment>
<dbReference type="PRINTS" id="PR00959">
    <property type="entry name" value="MEVGALKINASE"/>
</dbReference>
<dbReference type="InterPro" id="IPR006203">
    <property type="entry name" value="GHMP_knse_ATP-bd_CS"/>
</dbReference>
<keyword evidence="6 15" id="KW-0808">Transferase</keyword>
<evidence type="ECO:0000259" key="13">
    <source>
        <dbReference type="Pfam" id="PF00288"/>
    </source>
</evidence>
<dbReference type="InterPro" id="IPR006205">
    <property type="entry name" value="Mev_gal_kin"/>
</dbReference>
<evidence type="ECO:0000256" key="5">
    <source>
        <dbReference type="ARBA" id="ARBA00022516"/>
    </source>
</evidence>
<dbReference type="PROSITE" id="PS00627">
    <property type="entry name" value="GHMP_KINASES_ATP"/>
    <property type="match status" value="1"/>
</dbReference>
<keyword evidence="9" id="KW-0067">ATP-binding</keyword>
<evidence type="ECO:0000256" key="8">
    <source>
        <dbReference type="ARBA" id="ARBA00022777"/>
    </source>
</evidence>
<evidence type="ECO:0000256" key="2">
    <source>
        <dbReference type="ARBA" id="ARBA00006495"/>
    </source>
</evidence>
<evidence type="ECO:0000313" key="16">
    <source>
        <dbReference type="Proteomes" id="UP000632377"/>
    </source>
</evidence>
<sequence length="319" mass="34112">MSTFFENQAIGEAHSKLILVGEHAVVYGKPAIAMPFPLKAKAIVHRIDGSIMLESSVYTGPISCLPDKMKGISSCINKTLEYLNHTSDGLYIKIDSAIPLGRGLGSSAAVAIACVRALAYLYGKEFTQKELFSLVHVAETYAHGNPSGIDMAAELSENPIWFQKGQETSTLNVKDNLYIVVGDTGRAGDTRTAVENVRKNYDSDPMKIKESIIEIANIAIETKAALVRGDMYLLGSLLNRNQKELMTLGVSDEGLNKLIEASKNSGALGAKLTGGGLGGCIIALAPDLAKGRIISKELIKAGAVQSWCFSTAEGILYET</sequence>
<dbReference type="SUPFAM" id="SSF54211">
    <property type="entry name" value="Ribosomal protein S5 domain 2-like"/>
    <property type="match status" value="1"/>
</dbReference>
<dbReference type="NCBIfam" id="TIGR00549">
    <property type="entry name" value="mevalon_kin"/>
    <property type="match status" value="1"/>
</dbReference>
<dbReference type="InterPro" id="IPR020568">
    <property type="entry name" value="Ribosomal_Su5_D2-typ_SF"/>
</dbReference>
<organism evidence="15 16">
    <name type="scientific">Clostridium rhizosphaerae</name>
    <dbReference type="NCBI Taxonomy" id="2803861"/>
    <lineage>
        <taxon>Bacteria</taxon>
        <taxon>Bacillati</taxon>
        <taxon>Bacillota</taxon>
        <taxon>Clostridia</taxon>
        <taxon>Eubacteriales</taxon>
        <taxon>Clostridiaceae</taxon>
        <taxon>Clostridium</taxon>
    </lineage>
</organism>
<evidence type="ECO:0000256" key="9">
    <source>
        <dbReference type="ARBA" id="ARBA00022840"/>
    </source>
</evidence>
<keyword evidence="8 15" id="KW-0418">Kinase</keyword>
<dbReference type="Proteomes" id="UP000632377">
    <property type="component" value="Unassembled WGS sequence"/>
</dbReference>
<dbReference type="EC" id="2.7.1.36" evidence="3"/>
<evidence type="ECO:0000256" key="4">
    <source>
        <dbReference type="ARBA" id="ARBA00022490"/>
    </source>
</evidence>
<comment type="caution">
    <text evidence="15">The sequence shown here is derived from an EMBL/GenBank/DDBJ whole genome shotgun (WGS) entry which is preliminary data.</text>
</comment>
<evidence type="ECO:0000256" key="3">
    <source>
        <dbReference type="ARBA" id="ARBA00012103"/>
    </source>
</evidence>
<evidence type="ECO:0000256" key="10">
    <source>
        <dbReference type="ARBA" id="ARBA00022842"/>
    </source>
</evidence>
<keyword evidence="4" id="KW-0963">Cytoplasm</keyword>
<evidence type="ECO:0000256" key="1">
    <source>
        <dbReference type="ARBA" id="ARBA00004496"/>
    </source>
</evidence>
<dbReference type="Pfam" id="PF00288">
    <property type="entry name" value="GHMP_kinases_N"/>
    <property type="match status" value="1"/>
</dbReference>
<dbReference type="Gene3D" id="3.30.230.10">
    <property type="match status" value="1"/>
</dbReference>
<keyword evidence="7" id="KW-0547">Nucleotide-binding</keyword>
<feature type="domain" description="GHMP kinase C-terminal" evidence="14">
    <location>
        <begin position="224"/>
        <end position="301"/>
    </location>
</feature>
<evidence type="ECO:0000313" key="15">
    <source>
        <dbReference type="EMBL" id="MBL4935887.1"/>
    </source>
</evidence>
<accession>A0ABS1TAV8</accession>
<comment type="subcellular location">
    <subcellularLocation>
        <location evidence="1">Cytoplasm</location>
    </subcellularLocation>
</comment>
<name>A0ABS1TAV8_9CLOT</name>
<dbReference type="InterPro" id="IPR006204">
    <property type="entry name" value="GHMP_kinase_N_dom"/>
</dbReference>
<dbReference type="PANTHER" id="PTHR43290:SF2">
    <property type="entry name" value="MEVALONATE KINASE"/>
    <property type="match status" value="1"/>
</dbReference>
<keyword evidence="5" id="KW-0444">Lipid biosynthesis</keyword>
<evidence type="ECO:0000256" key="6">
    <source>
        <dbReference type="ARBA" id="ARBA00022679"/>
    </source>
</evidence>
<dbReference type="GO" id="GO:0004496">
    <property type="term" value="F:mevalonate kinase activity"/>
    <property type="evidence" value="ECO:0007669"/>
    <property type="project" value="UniProtKB-EC"/>
</dbReference>
<dbReference type="SUPFAM" id="SSF55060">
    <property type="entry name" value="GHMP Kinase, C-terminal domain"/>
    <property type="match status" value="1"/>
</dbReference>